<dbReference type="EMBL" id="CAACVG010011851">
    <property type="protein sequence ID" value="VEN59024.1"/>
    <property type="molecule type" value="Genomic_DNA"/>
</dbReference>
<evidence type="ECO:0000313" key="2">
    <source>
        <dbReference type="Proteomes" id="UP000410492"/>
    </source>
</evidence>
<protein>
    <submittedName>
        <fullName evidence="1">Uncharacterized protein</fullName>
    </submittedName>
</protein>
<sequence>MSQLKFRALRSVRVTFWGEKSALASDIWPDNNLRRGRHELGCSHIIIRLPRDRTDKRATLKLFISPFGWQDGCTGAF</sequence>
<reference evidence="1 2" key="1">
    <citation type="submission" date="2019-01" db="EMBL/GenBank/DDBJ databases">
        <authorList>
            <person name="Sayadi A."/>
        </authorList>
    </citation>
    <scope>NUCLEOTIDE SEQUENCE [LARGE SCALE GENOMIC DNA]</scope>
</reference>
<organism evidence="1 2">
    <name type="scientific">Callosobruchus maculatus</name>
    <name type="common">Southern cowpea weevil</name>
    <name type="synonym">Pulse bruchid</name>
    <dbReference type="NCBI Taxonomy" id="64391"/>
    <lineage>
        <taxon>Eukaryota</taxon>
        <taxon>Metazoa</taxon>
        <taxon>Ecdysozoa</taxon>
        <taxon>Arthropoda</taxon>
        <taxon>Hexapoda</taxon>
        <taxon>Insecta</taxon>
        <taxon>Pterygota</taxon>
        <taxon>Neoptera</taxon>
        <taxon>Endopterygota</taxon>
        <taxon>Coleoptera</taxon>
        <taxon>Polyphaga</taxon>
        <taxon>Cucujiformia</taxon>
        <taxon>Chrysomeloidea</taxon>
        <taxon>Chrysomelidae</taxon>
        <taxon>Bruchinae</taxon>
        <taxon>Bruchini</taxon>
        <taxon>Callosobruchus</taxon>
    </lineage>
</organism>
<dbReference type="Proteomes" id="UP000410492">
    <property type="component" value="Unassembled WGS sequence"/>
</dbReference>
<gene>
    <name evidence="1" type="ORF">CALMAC_LOCUS17195</name>
</gene>
<name>A0A653DFN7_CALMS</name>
<dbReference type="AlphaFoldDB" id="A0A653DFN7"/>
<proteinExistence type="predicted"/>
<accession>A0A653DFN7</accession>
<keyword evidence="2" id="KW-1185">Reference proteome</keyword>
<evidence type="ECO:0000313" key="1">
    <source>
        <dbReference type="EMBL" id="VEN59024.1"/>
    </source>
</evidence>